<feature type="region of interest" description="Disordered" evidence="1">
    <location>
        <begin position="95"/>
        <end position="213"/>
    </location>
</feature>
<protein>
    <recommendedName>
        <fullName evidence="4">Peptidase A2 domain-containing protein</fullName>
    </recommendedName>
</protein>
<dbReference type="PhylomeDB" id="E9GDZ9"/>
<feature type="compositionally biased region" description="Low complexity" evidence="1">
    <location>
        <begin position="184"/>
        <end position="200"/>
    </location>
</feature>
<dbReference type="PANTHER" id="PTHR36943:SF1">
    <property type="entry name" value="CCHC-TYPE DOMAIN-CONTAINING PROTEIN"/>
    <property type="match status" value="1"/>
</dbReference>
<dbReference type="EMBL" id="GL732540">
    <property type="protein sequence ID" value="EFX82180.1"/>
    <property type="molecule type" value="Genomic_DNA"/>
</dbReference>
<keyword evidence="3" id="KW-1185">Reference proteome</keyword>
<dbReference type="InterPro" id="IPR021109">
    <property type="entry name" value="Peptidase_aspartic_dom_sf"/>
</dbReference>
<dbReference type="OrthoDB" id="427924at2759"/>
<evidence type="ECO:0000313" key="2">
    <source>
        <dbReference type="EMBL" id="EFX82180.1"/>
    </source>
</evidence>
<organism evidence="2 3">
    <name type="scientific">Daphnia pulex</name>
    <name type="common">Water flea</name>
    <dbReference type="NCBI Taxonomy" id="6669"/>
    <lineage>
        <taxon>Eukaryota</taxon>
        <taxon>Metazoa</taxon>
        <taxon>Ecdysozoa</taxon>
        <taxon>Arthropoda</taxon>
        <taxon>Crustacea</taxon>
        <taxon>Branchiopoda</taxon>
        <taxon>Diplostraca</taxon>
        <taxon>Cladocera</taxon>
        <taxon>Anomopoda</taxon>
        <taxon>Daphniidae</taxon>
        <taxon>Daphnia</taxon>
    </lineage>
</organism>
<evidence type="ECO:0000313" key="3">
    <source>
        <dbReference type="Proteomes" id="UP000000305"/>
    </source>
</evidence>
<dbReference type="HOGENOM" id="CLU_1236182_0_0_1"/>
<sequence length="213" mass="23260">MKLDTGSTCSMAGLAKWEELGKPRLTTVKRMRVTSTSNEPIPLLGRCLLNITYNGVRATLPLLIADTNSFQAVLGINWFDSLNIDFNTIFRSLQFDKSTRPPPPKQTIKVENSGDGSQTEDQLAPKLKQENDKPLEQPVAGPSVSNSEQDVATEQVKVVRKCQAQSPTPDPEAKKARIVHDLQSSATSPSATPATTPLTTRWCKNNGSRNTKG</sequence>
<reference evidence="2 3" key="1">
    <citation type="journal article" date="2011" name="Science">
        <title>The ecoresponsive genome of Daphnia pulex.</title>
        <authorList>
            <person name="Colbourne J.K."/>
            <person name="Pfrender M.E."/>
            <person name="Gilbert D."/>
            <person name="Thomas W.K."/>
            <person name="Tucker A."/>
            <person name="Oakley T.H."/>
            <person name="Tokishita S."/>
            <person name="Aerts A."/>
            <person name="Arnold G.J."/>
            <person name="Basu M.K."/>
            <person name="Bauer D.J."/>
            <person name="Caceres C.E."/>
            <person name="Carmel L."/>
            <person name="Casola C."/>
            <person name="Choi J.H."/>
            <person name="Detter J.C."/>
            <person name="Dong Q."/>
            <person name="Dusheyko S."/>
            <person name="Eads B.D."/>
            <person name="Frohlich T."/>
            <person name="Geiler-Samerotte K.A."/>
            <person name="Gerlach D."/>
            <person name="Hatcher P."/>
            <person name="Jogdeo S."/>
            <person name="Krijgsveld J."/>
            <person name="Kriventseva E.V."/>
            <person name="Kultz D."/>
            <person name="Laforsch C."/>
            <person name="Lindquist E."/>
            <person name="Lopez J."/>
            <person name="Manak J.R."/>
            <person name="Muller J."/>
            <person name="Pangilinan J."/>
            <person name="Patwardhan R.P."/>
            <person name="Pitluck S."/>
            <person name="Pritham E.J."/>
            <person name="Rechtsteiner A."/>
            <person name="Rho M."/>
            <person name="Rogozin I.B."/>
            <person name="Sakarya O."/>
            <person name="Salamov A."/>
            <person name="Schaack S."/>
            <person name="Shapiro H."/>
            <person name="Shiga Y."/>
            <person name="Skalitzky C."/>
            <person name="Smith Z."/>
            <person name="Souvorov A."/>
            <person name="Sung W."/>
            <person name="Tang Z."/>
            <person name="Tsuchiya D."/>
            <person name="Tu H."/>
            <person name="Vos H."/>
            <person name="Wang M."/>
            <person name="Wolf Y.I."/>
            <person name="Yamagata H."/>
            <person name="Yamada T."/>
            <person name="Ye Y."/>
            <person name="Shaw J.R."/>
            <person name="Andrews J."/>
            <person name="Crease T.J."/>
            <person name="Tang H."/>
            <person name="Lucas S.M."/>
            <person name="Robertson H.M."/>
            <person name="Bork P."/>
            <person name="Koonin E.V."/>
            <person name="Zdobnov E.M."/>
            <person name="Grigoriev I.V."/>
            <person name="Lynch M."/>
            <person name="Boore J.L."/>
        </authorList>
    </citation>
    <scope>NUCLEOTIDE SEQUENCE [LARGE SCALE GENOMIC DNA]</scope>
</reference>
<feature type="compositionally biased region" description="Basic and acidic residues" evidence="1">
    <location>
        <begin position="171"/>
        <end position="180"/>
    </location>
</feature>
<evidence type="ECO:0000256" key="1">
    <source>
        <dbReference type="SAM" id="MobiDB-lite"/>
    </source>
</evidence>
<dbReference type="AlphaFoldDB" id="E9GDZ9"/>
<evidence type="ECO:0008006" key="4">
    <source>
        <dbReference type="Google" id="ProtNLM"/>
    </source>
</evidence>
<dbReference type="Proteomes" id="UP000000305">
    <property type="component" value="Unassembled WGS sequence"/>
</dbReference>
<dbReference type="PANTHER" id="PTHR36943">
    <property type="entry name" value="CCHC-TYPE DOMAIN-CONTAINING PROTEIN"/>
    <property type="match status" value="1"/>
</dbReference>
<name>E9GDZ9_DAPPU</name>
<accession>E9GDZ9</accession>
<dbReference type="KEGG" id="dpx:DAPPUDRAFT_101622"/>
<feature type="compositionally biased region" description="Polar residues" evidence="1">
    <location>
        <begin position="143"/>
        <end position="152"/>
    </location>
</feature>
<dbReference type="SUPFAM" id="SSF50630">
    <property type="entry name" value="Acid proteases"/>
    <property type="match status" value="1"/>
</dbReference>
<feature type="compositionally biased region" description="Polar residues" evidence="1">
    <location>
        <begin position="202"/>
        <end position="213"/>
    </location>
</feature>
<dbReference type="CDD" id="cd00303">
    <property type="entry name" value="retropepsin_like"/>
    <property type="match status" value="1"/>
</dbReference>
<gene>
    <name evidence="2" type="ORF">DAPPUDRAFT_101622</name>
</gene>
<dbReference type="InParanoid" id="E9GDZ9"/>
<proteinExistence type="predicted"/>
<dbReference type="Gene3D" id="2.40.70.10">
    <property type="entry name" value="Acid Proteases"/>
    <property type="match status" value="1"/>
</dbReference>